<dbReference type="Proteomes" id="UP001519344">
    <property type="component" value="Unassembled WGS sequence"/>
</dbReference>
<gene>
    <name evidence="1" type="ORF">J2Z65_006843</name>
</gene>
<sequence length="65" mass="7273">MDQVVGLRRLASRVWCEVGLDAPALYEQSEVHSPILENVNVKKHAANRTINHTILSLLHINSVTD</sequence>
<evidence type="ECO:0000313" key="2">
    <source>
        <dbReference type="Proteomes" id="UP001519344"/>
    </source>
</evidence>
<evidence type="ECO:0000313" key="1">
    <source>
        <dbReference type="EMBL" id="MBP1967571.1"/>
    </source>
</evidence>
<comment type="caution">
    <text evidence="1">The sequence shown here is derived from an EMBL/GenBank/DDBJ whole genome shotgun (WGS) entry which is preliminary data.</text>
</comment>
<keyword evidence="2" id="KW-1185">Reference proteome</keyword>
<protein>
    <submittedName>
        <fullName evidence="1">Uncharacterized protein</fullName>
    </submittedName>
</protein>
<dbReference type="EMBL" id="JAGGKV010000036">
    <property type="protein sequence ID" value="MBP1967571.1"/>
    <property type="molecule type" value="Genomic_DNA"/>
</dbReference>
<organism evidence="1 2">
    <name type="scientific">Paenibacillus aceris</name>
    <dbReference type="NCBI Taxonomy" id="869555"/>
    <lineage>
        <taxon>Bacteria</taxon>
        <taxon>Bacillati</taxon>
        <taxon>Bacillota</taxon>
        <taxon>Bacilli</taxon>
        <taxon>Bacillales</taxon>
        <taxon>Paenibacillaceae</taxon>
        <taxon>Paenibacillus</taxon>
    </lineage>
</organism>
<reference evidence="1 2" key="1">
    <citation type="submission" date="2021-03" db="EMBL/GenBank/DDBJ databases">
        <title>Genomic Encyclopedia of Type Strains, Phase IV (KMG-IV): sequencing the most valuable type-strain genomes for metagenomic binning, comparative biology and taxonomic classification.</title>
        <authorList>
            <person name="Goeker M."/>
        </authorList>
    </citation>
    <scope>NUCLEOTIDE SEQUENCE [LARGE SCALE GENOMIC DNA]</scope>
    <source>
        <strain evidence="1 2">DSM 24950</strain>
    </source>
</reference>
<proteinExistence type="predicted"/>
<name>A0ABS4IAR0_9BACL</name>
<accession>A0ABS4IAR0</accession>